<dbReference type="EMBL" id="BMAV01017057">
    <property type="protein sequence ID" value="GFY68432.1"/>
    <property type="molecule type" value="Genomic_DNA"/>
</dbReference>
<sequence length="86" mass="9828">MSRGWPEIRYSDLFGKLCAILLTHLTLQHQIITWTIILVANPSPMKQKCSHGLFGAPPPEFYRKGIEQLETRSQKVLDADGDYLED</sequence>
<name>A0A8X6YCY7_9ARAC</name>
<organism evidence="1 2">
    <name type="scientific">Trichonephila inaurata madagascariensis</name>
    <dbReference type="NCBI Taxonomy" id="2747483"/>
    <lineage>
        <taxon>Eukaryota</taxon>
        <taxon>Metazoa</taxon>
        <taxon>Ecdysozoa</taxon>
        <taxon>Arthropoda</taxon>
        <taxon>Chelicerata</taxon>
        <taxon>Arachnida</taxon>
        <taxon>Araneae</taxon>
        <taxon>Araneomorphae</taxon>
        <taxon>Entelegynae</taxon>
        <taxon>Araneoidea</taxon>
        <taxon>Nephilidae</taxon>
        <taxon>Trichonephila</taxon>
        <taxon>Trichonephila inaurata</taxon>
    </lineage>
</organism>
<dbReference type="Proteomes" id="UP000886998">
    <property type="component" value="Unassembled WGS sequence"/>
</dbReference>
<proteinExistence type="predicted"/>
<comment type="caution">
    <text evidence="1">The sequence shown here is derived from an EMBL/GenBank/DDBJ whole genome shotgun (WGS) entry which is preliminary data.</text>
</comment>
<accession>A0A8X6YCY7</accession>
<gene>
    <name evidence="1" type="ORF">TNIN_23831</name>
</gene>
<keyword evidence="2" id="KW-1185">Reference proteome</keyword>
<evidence type="ECO:0000313" key="1">
    <source>
        <dbReference type="EMBL" id="GFY68432.1"/>
    </source>
</evidence>
<protein>
    <submittedName>
        <fullName evidence="1">Uncharacterized protein</fullName>
    </submittedName>
</protein>
<dbReference type="AlphaFoldDB" id="A0A8X6YCY7"/>
<evidence type="ECO:0000313" key="2">
    <source>
        <dbReference type="Proteomes" id="UP000886998"/>
    </source>
</evidence>
<reference evidence="1" key="1">
    <citation type="submission" date="2020-08" db="EMBL/GenBank/DDBJ databases">
        <title>Multicomponent nature underlies the extraordinary mechanical properties of spider dragline silk.</title>
        <authorList>
            <person name="Kono N."/>
            <person name="Nakamura H."/>
            <person name="Mori M."/>
            <person name="Yoshida Y."/>
            <person name="Ohtoshi R."/>
            <person name="Malay A.D."/>
            <person name="Moran D.A.P."/>
            <person name="Tomita M."/>
            <person name="Numata K."/>
            <person name="Arakawa K."/>
        </authorList>
    </citation>
    <scope>NUCLEOTIDE SEQUENCE</scope>
</reference>